<reference evidence="2 3" key="1">
    <citation type="submission" date="2019-01" db="EMBL/GenBank/DDBJ databases">
        <title>Coherence of Microcystis species and biogeography revealed through population genomics.</title>
        <authorList>
            <person name="Perez-Carrascal O.M."/>
            <person name="Terrat Y."/>
            <person name="Giani A."/>
            <person name="Fortin N."/>
            <person name="Tromas N."/>
            <person name="Shapiro B.J."/>
        </authorList>
    </citation>
    <scope>NUCLEOTIDE SEQUENCE [LARGE SCALE GENOMIC DNA]</scope>
    <source>
        <strain evidence="2">Mp_MB_F_20051200_S9</strain>
    </source>
</reference>
<dbReference type="EMBL" id="SFAC01000120">
    <property type="protein sequence ID" value="TRV62813.1"/>
    <property type="molecule type" value="Genomic_DNA"/>
</dbReference>
<protein>
    <submittedName>
        <fullName evidence="2">DUF4351 domain-containing protein</fullName>
    </submittedName>
</protein>
<gene>
    <name evidence="2" type="ORF">EWV53_09890</name>
</gene>
<dbReference type="PANTHER" id="PTHR35586:SF2">
    <property type="entry name" value="SLL1542 PROTEIN"/>
    <property type="match status" value="1"/>
</dbReference>
<sequence>EAILLLRFLNRRLGQLDDSVIEQVQQLSISQLENLAEALLDFANLADLTRWLQEHSG</sequence>
<dbReference type="Proteomes" id="UP000317165">
    <property type="component" value="Unassembled WGS sequence"/>
</dbReference>
<dbReference type="PANTHER" id="PTHR35586">
    <property type="entry name" value="SLL1691 PROTEIN"/>
    <property type="match status" value="1"/>
</dbReference>
<dbReference type="InterPro" id="IPR025587">
    <property type="entry name" value="DUF4351"/>
</dbReference>
<dbReference type="AlphaFoldDB" id="A0A552Q0R3"/>
<evidence type="ECO:0000313" key="2">
    <source>
        <dbReference type="EMBL" id="TRV62813.1"/>
    </source>
</evidence>
<feature type="domain" description="DUF4351" evidence="1">
    <location>
        <begin position="2"/>
        <end position="52"/>
    </location>
</feature>
<evidence type="ECO:0000313" key="3">
    <source>
        <dbReference type="Proteomes" id="UP000317165"/>
    </source>
</evidence>
<accession>A0A552Q0R3</accession>
<evidence type="ECO:0000259" key="1">
    <source>
        <dbReference type="Pfam" id="PF14261"/>
    </source>
</evidence>
<organism evidence="2 3">
    <name type="scientific">Microcystis panniformis Mp_MB_F_20051200_S9</name>
    <dbReference type="NCBI Taxonomy" id="2486223"/>
    <lineage>
        <taxon>Bacteria</taxon>
        <taxon>Bacillati</taxon>
        <taxon>Cyanobacteriota</taxon>
        <taxon>Cyanophyceae</taxon>
        <taxon>Oscillatoriophycideae</taxon>
        <taxon>Chroococcales</taxon>
        <taxon>Microcystaceae</taxon>
        <taxon>Microcystis</taxon>
    </lineage>
</organism>
<proteinExistence type="predicted"/>
<name>A0A552Q0R3_9CHRO</name>
<feature type="non-terminal residue" evidence="2">
    <location>
        <position position="1"/>
    </location>
</feature>
<comment type="caution">
    <text evidence="2">The sequence shown here is derived from an EMBL/GenBank/DDBJ whole genome shotgun (WGS) entry which is preliminary data.</text>
</comment>
<dbReference type="Pfam" id="PF14261">
    <property type="entry name" value="DUF4351"/>
    <property type="match status" value="1"/>
</dbReference>